<proteinExistence type="predicted"/>
<gene>
    <name evidence="1" type="ORF">HNR48_002441</name>
</gene>
<dbReference type="AlphaFoldDB" id="A0A7X0JVR0"/>
<organism evidence="1 2">
    <name type="scientific">Pseudoteredinibacter isoporae</name>
    <dbReference type="NCBI Taxonomy" id="570281"/>
    <lineage>
        <taxon>Bacteria</taxon>
        <taxon>Pseudomonadati</taxon>
        <taxon>Pseudomonadota</taxon>
        <taxon>Gammaproteobacteria</taxon>
        <taxon>Cellvibrionales</taxon>
        <taxon>Cellvibrionaceae</taxon>
        <taxon>Pseudoteredinibacter</taxon>
    </lineage>
</organism>
<keyword evidence="2" id="KW-1185">Reference proteome</keyword>
<reference evidence="1 2" key="1">
    <citation type="submission" date="2020-08" db="EMBL/GenBank/DDBJ databases">
        <title>Genomic Encyclopedia of Type Strains, Phase IV (KMG-IV): sequencing the most valuable type-strain genomes for metagenomic binning, comparative biology and taxonomic classification.</title>
        <authorList>
            <person name="Goeker M."/>
        </authorList>
    </citation>
    <scope>NUCLEOTIDE SEQUENCE [LARGE SCALE GENOMIC DNA]</scope>
    <source>
        <strain evidence="1 2">DSM 22368</strain>
    </source>
</reference>
<name>A0A7X0JVR0_9GAMM</name>
<comment type="caution">
    <text evidence="1">The sequence shown here is derived from an EMBL/GenBank/DDBJ whole genome shotgun (WGS) entry which is preliminary data.</text>
</comment>
<dbReference type="Proteomes" id="UP000528457">
    <property type="component" value="Unassembled WGS sequence"/>
</dbReference>
<dbReference type="EMBL" id="JACHHT010000002">
    <property type="protein sequence ID" value="MBB6522156.1"/>
    <property type="molecule type" value="Genomic_DNA"/>
</dbReference>
<protein>
    <submittedName>
        <fullName evidence="1">Uncharacterized protein</fullName>
    </submittedName>
</protein>
<sequence length="189" mass="21549">MVQDLNRRIISIFLVVSVLILSSCASRVSTVQSDTAKPIKNSEGYLLLGLSSNMYLEFIVIDGESKIMFTKDDVRYNSNYLFTALPAGEYRIKSVKTGRYTGYSLLGDIWSFSVAPGTISYVGDFKFERRNWNNDMLIVNRSSYAYEFMKERFPNLLKAHSITYTGQKEDRFFELMQSGEISASKGVEK</sequence>
<dbReference type="PROSITE" id="PS51257">
    <property type="entry name" value="PROKAR_LIPOPROTEIN"/>
    <property type="match status" value="1"/>
</dbReference>
<evidence type="ECO:0000313" key="1">
    <source>
        <dbReference type="EMBL" id="MBB6522156.1"/>
    </source>
</evidence>
<evidence type="ECO:0000313" key="2">
    <source>
        <dbReference type="Proteomes" id="UP000528457"/>
    </source>
</evidence>
<dbReference type="InParanoid" id="A0A7X0JVR0"/>
<dbReference type="RefSeq" id="WP_166846612.1">
    <property type="nucleotide sequence ID" value="NZ_JAAONY010000002.1"/>
</dbReference>
<accession>A0A7X0JVR0</accession>